<evidence type="ECO:0000313" key="2">
    <source>
        <dbReference type="EMBL" id="CAG09950.1"/>
    </source>
</evidence>
<sequence length="74" mass="8298">MTNKPSMNMRELVAGALPRWSGNNPEDEGSKKHQNHPKDIDENCLWGRILILGVAPAVQKRPVTALHLSHIHIK</sequence>
<dbReference type="AlphaFoldDB" id="Q4RNT2"/>
<gene>
    <name evidence="2" type="ORF">GSTENG00031423001</name>
</gene>
<name>Q4RNT2_TETNG</name>
<accession>Q4RNT2</accession>
<proteinExistence type="predicted"/>
<evidence type="ECO:0000256" key="1">
    <source>
        <dbReference type="SAM" id="MobiDB-lite"/>
    </source>
</evidence>
<feature type="compositionally biased region" description="Basic and acidic residues" evidence="1">
    <location>
        <begin position="28"/>
        <end position="39"/>
    </location>
</feature>
<reference evidence="2" key="1">
    <citation type="journal article" date="2004" name="Nature">
        <title>Genome duplication in the teleost fish Tetraodon nigroviridis reveals the early vertebrate proto-karyotype.</title>
        <authorList>
            <person name="Jaillon O."/>
            <person name="Aury J.-M."/>
            <person name="Brunet F."/>
            <person name="Petit J.-L."/>
            <person name="Stange-Thomann N."/>
            <person name="Mauceli E."/>
            <person name="Bouneau L."/>
            <person name="Fischer C."/>
            <person name="Ozouf-Costaz C."/>
            <person name="Bernot A."/>
            <person name="Nicaud S."/>
            <person name="Jaffe D."/>
            <person name="Fisher S."/>
            <person name="Lutfalla G."/>
            <person name="Dossat C."/>
            <person name="Segurens B."/>
            <person name="Dasilva C."/>
            <person name="Salanoubat M."/>
            <person name="Levy M."/>
            <person name="Boudet N."/>
            <person name="Castellano S."/>
            <person name="Anthouard V."/>
            <person name="Jubin C."/>
            <person name="Castelli V."/>
            <person name="Katinka M."/>
            <person name="Vacherie B."/>
            <person name="Biemont C."/>
            <person name="Skalli Z."/>
            <person name="Cattolico L."/>
            <person name="Poulain J."/>
            <person name="De Berardinis V."/>
            <person name="Cruaud C."/>
            <person name="Duprat S."/>
            <person name="Brottier P."/>
            <person name="Coutanceau J.-P."/>
            <person name="Gouzy J."/>
            <person name="Parra G."/>
            <person name="Lardier G."/>
            <person name="Chapple C."/>
            <person name="McKernan K.J."/>
            <person name="McEwan P."/>
            <person name="Bosak S."/>
            <person name="Kellis M."/>
            <person name="Volff J.-N."/>
            <person name="Guigo R."/>
            <person name="Zody M.C."/>
            <person name="Mesirov J."/>
            <person name="Lindblad-Toh K."/>
            <person name="Birren B."/>
            <person name="Nusbaum C."/>
            <person name="Kahn D."/>
            <person name="Robinson-Rechavi M."/>
            <person name="Laudet V."/>
            <person name="Schachter V."/>
            <person name="Quetier F."/>
            <person name="Saurin W."/>
            <person name="Scarpelli C."/>
            <person name="Wincker P."/>
            <person name="Lander E.S."/>
            <person name="Weissenbach J."/>
            <person name="Roest Crollius H."/>
        </authorList>
    </citation>
    <scope>NUCLEOTIDE SEQUENCE [LARGE SCALE GENOMIC DNA]</scope>
</reference>
<organism evidence="2">
    <name type="scientific">Tetraodon nigroviridis</name>
    <name type="common">Spotted green pufferfish</name>
    <name type="synonym">Chelonodon nigroviridis</name>
    <dbReference type="NCBI Taxonomy" id="99883"/>
    <lineage>
        <taxon>Eukaryota</taxon>
        <taxon>Metazoa</taxon>
        <taxon>Chordata</taxon>
        <taxon>Craniata</taxon>
        <taxon>Vertebrata</taxon>
        <taxon>Euteleostomi</taxon>
        <taxon>Actinopterygii</taxon>
        <taxon>Neopterygii</taxon>
        <taxon>Teleostei</taxon>
        <taxon>Neoteleostei</taxon>
        <taxon>Acanthomorphata</taxon>
        <taxon>Eupercaria</taxon>
        <taxon>Tetraodontiformes</taxon>
        <taxon>Tetradontoidea</taxon>
        <taxon>Tetraodontidae</taxon>
        <taxon>Tetraodon</taxon>
    </lineage>
</organism>
<dbReference type="EMBL" id="CAAE01015010">
    <property type="protein sequence ID" value="CAG09950.1"/>
    <property type="molecule type" value="Genomic_DNA"/>
</dbReference>
<protein>
    <submittedName>
        <fullName evidence="2">Chromosome 2 SCAF15010, whole genome shotgun sequence</fullName>
    </submittedName>
</protein>
<reference evidence="2" key="2">
    <citation type="submission" date="2004-02" db="EMBL/GenBank/DDBJ databases">
        <authorList>
            <consortium name="Genoscope"/>
            <consortium name="Whitehead Institute Centre for Genome Research"/>
        </authorList>
    </citation>
    <scope>NUCLEOTIDE SEQUENCE</scope>
</reference>
<feature type="region of interest" description="Disordered" evidence="1">
    <location>
        <begin position="1"/>
        <end position="39"/>
    </location>
</feature>
<dbReference type="KEGG" id="tng:GSTEN00031423G001"/>